<dbReference type="AlphaFoldDB" id="A0A956NHB9"/>
<dbReference type="InterPro" id="IPR022893">
    <property type="entry name" value="Shikimate_DH_fam"/>
</dbReference>
<dbReference type="Pfam" id="PF08501">
    <property type="entry name" value="Shikimate_dh_N"/>
    <property type="match status" value="1"/>
</dbReference>
<evidence type="ECO:0000313" key="5">
    <source>
        <dbReference type="Proteomes" id="UP000739538"/>
    </source>
</evidence>
<dbReference type="GO" id="GO:0009423">
    <property type="term" value="P:chorismate biosynthetic process"/>
    <property type="evidence" value="ECO:0007669"/>
    <property type="project" value="TreeGrafter"/>
</dbReference>
<feature type="domain" description="Shikimate dehydrogenase substrate binding N-terminal" evidence="3">
    <location>
        <begin position="20"/>
        <end position="102"/>
    </location>
</feature>
<gene>
    <name evidence="4" type="ORF">KDA27_14080</name>
</gene>
<dbReference type="GO" id="GO:0004764">
    <property type="term" value="F:shikimate 3-dehydrogenase (NADP+) activity"/>
    <property type="evidence" value="ECO:0007669"/>
    <property type="project" value="InterPro"/>
</dbReference>
<dbReference type="Gene3D" id="3.40.50.720">
    <property type="entry name" value="NAD(P)-binding Rossmann-like Domain"/>
    <property type="match status" value="1"/>
</dbReference>
<evidence type="ECO:0000256" key="1">
    <source>
        <dbReference type="ARBA" id="ARBA00004871"/>
    </source>
</evidence>
<dbReference type="GO" id="GO:0019632">
    <property type="term" value="P:shikimate metabolic process"/>
    <property type="evidence" value="ECO:0007669"/>
    <property type="project" value="TreeGrafter"/>
</dbReference>
<evidence type="ECO:0000259" key="3">
    <source>
        <dbReference type="Pfam" id="PF08501"/>
    </source>
</evidence>
<accession>A0A956NHB9</accession>
<dbReference type="EMBL" id="JAGQHS010000073">
    <property type="protein sequence ID" value="MCA9756929.1"/>
    <property type="molecule type" value="Genomic_DNA"/>
</dbReference>
<protein>
    <recommendedName>
        <fullName evidence="3">Shikimate dehydrogenase substrate binding N-terminal domain-containing protein</fullName>
    </recommendedName>
</protein>
<dbReference type="SUPFAM" id="SSF53223">
    <property type="entry name" value="Aminoacid dehydrogenase-like, N-terminal domain"/>
    <property type="match status" value="1"/>
</dbReference>
<dbReference type="Proteomes" id="UP000739538">
    <property type="component" value="Unassembled WGS sequence"/>
</dbReference>
<keyword evidence="2" id="KW-0028">Amino-acid biosynthesis</keyword>
<dbReference type="PANTHER" id="PTHR21089">
    <property type="entry name" value="SHIKIMATE DEHYDROGENASE"/>
    <property type="match status" value="1"/>
</dbReference>
<dbReference type="InterPro" id="IPR036291">
    <property type="entry name" value="NAD(P)-bd_dom_sf"/>
</dbReference>
<dbReference type="PANTHER" id="PTHR21089:SF1">
    <property type="entry name" value="BIFUNCTIONAL 3-DEHYDROQUINATE DEHYDRATASE_SHIKIMATE DEHYDROGENASE, CHLOROPLASTIC"/>
    <property type="match status" value="1"/>
</dbReference>
<comment type="caution">
    <text evidence="4">The sequence shown here is derived from an EMBL/GenBank/DDBJ whole genome shotgun (WGS) entry which is preliminary data.</text>
</comment>
<dbReference type="GO" id="GO:0009073">
    <property type="term" value="P:aromatic amino acid family biosynthetic process"/>
    <property type="evidence" value="ECO:0007669"/>
    <property type="project" value="UniProtKB-KW"/>
</dbReference>
<keyword evidence="2" id="KW-0057">Aromatic amino acid biosynthesis</keyword>
<dbReference type="Gene3D" id="3.40.50.10860">
    <property type="entry name" value="Leucine Dehydrogenase, chain A, domain 1"/>
    <property type="match status" value="1"/>
</dbReference>
<sequence length="301" mass="32928">MTQKAFREFLPNGRTRLLGILGDPIDHSLSPELHSAVLRKLDQNLLYVPVPVSSARLRAFLGLAAELGFRGCNVTTPFKESVLRSAEPRDVETRRTKMANTLTFVPGRKPMAEGTDGRGIVGWLEDHGLGDEPFGVLGFGATARSLVHASWRGGRPPALVVTRRAAPVKRLLSGWRVEPGRDRLRAVPPEVSTVEQVGEPGTLSGVVPKVWVSTWPPGTMPPAAFWSRLRPRSLVLDMNYGEGRTTMADAARREGHRAADGLGPLLQQAARSLSIWLDRPVEPELFRLAAGVPKRRLGPSR</sequence>
<organism evidence="4 5">
    <name type="scientific">Eiseniibacteriota bacterium</name>
    <dbReference type="NCBI Taxonomy" id="2212470"/>
    <lineage>
        <taxon>Bacteria</taxon>
        <taxon>Candidatus Eiseniibacteriota</taxon>
    </lineage>
</organism>
<evidence type="ECO:0000256" key="2">
    <source>
        <dbReference type="ARBA" id="ARBA00023141"/>
    </source>
</evidence>
<comment type="pathway">
    <text evidence="1">Metabolic intermediate biosynthesis; chorismate biosynthesis; chorismate from D-erythrose 4-phosphate and phosphoenolpyruvate: step 4/7.</text>
</comment>
<proteinExistence type="predicted"/>
<reference evidence="4" key="1">
    <citation type="submission" date="2020-04" db="EMBL/GenBank/DDBJ databases">
        <authorList>
            <person name="Zhang T."/>
        </authorList>
    </citation>
    <scope>NUCLEOTIDE SEQUENCE</scope>
    <source>
        <strain evidence="4">HKST-UBA02</strain>
    </source>
</reference>
<dbReference type="InterPro" id="IPR013708">
    <property type="entry name" value="Shikimate_DH-bd_N"/>
</dbReference>
<dbReference type="SUPFAM" id="SSF51735">
    <property type="entry name" value="NAD(P)-binding Rossmann-fold domains"/>
    <property type="match status" value="1"/>
</dbReference>
<dbReference type="InterPro" id="IPR046346">
    <property type="entry name" value="Aminoacid_DH-like_N_sf"/>
</dbReference>
<reference evidence="4" key="2">
    <citation type="journal article" date="2021" name="Microbiome">
        <title>Successional dynamics and alternative stable states in a saline activated sludge microbial community over 9 years.</title>
        <authorList>
            <person name="Wang Y."/>
            <person name="Ye J."/>
            <person name="Ju F."/>
            <person name="Liu L."/>
            <person name="Boyd J.A."/>
            <person name="Deng Y."/>
            <person name="Parks D.H."/>
            <person name="Jiang X."/>
            <person name="Yin X."/>
            <person name="Woodcroft B.J."/>
            <person name="Tyson G.W."/>
            <person name="Hugenholtz P."/>
            <person name="Polz M.F."/>
            <person name="Zhang T."/>
        </authorList>
    </citation>
    <scope>NUCLEOTIDE SEQUENCE</scope>
    <source>
        <strain evidence="4">HKST-UBA02</strain>
    </source>
</reference>
<name>A0A956NHB9_UNCEI</name>
<evidence type="ECO:0000313" key="4">
    <source>
        <dbReference type="EMBL" id="MCA9756929.1"/>
    </source>
</evidence>